<sequence>MTDLEFDRFDRALPLILAHEGGYVNDPADPGGATNKGITQNTYTAWLRMRDRPSRDVRAISDAEVAAIYREQYWNVVQADRLPVGLAYCVFDAAVNSGPARAARWLQEALGFKGREVDGVIGEVTLSAANASRSSEALIRGFCDRRMAFLRRLKHWPRFGRGWTRRVGEVRAQAVAWASIGEQAVIKPQRQAPANESAKGIGEERVTASITDALQNPAALTGAGSVLAGVATAAQGDGPVQFAFAAVLVIVAIGAMVYLLRRARA</sequence>
<evidence type="ECO:0000256" key="1">
    <source>
        <dbReference type="SAM" id="Phobius"/>
    </source>
</evidence>
<dbReference type="CDD" id="cd13926">
    <property type="entry name" value="N-acetylmuramidase_GH108"/>
    <property type="match status" value="1"/>
</dbReference>
<reference evidence="4 5" key="1">
    <citation type="submission" date="2018-06" db="EMBL/GenBank/DDBJ databases">
        <title>Genomic Encyclopedia of Type Strains, Phase III (KMG-III): the genomes of soil and plant-associated and newly described type strains.</title>
        <authorList>
            <person name="Whitman W."/>
        </authorList>
    </citation>
    <scope>NUCLEOTIDE SEQUENCE [LARGE SCALE GENOMIC DNA]</scope>
    <source>
        <strain evidence="4 5">CECT 9025</strain>
    </source>
</reference>
<dbReference type="InterPro" id="IPR018537">
    <property type="entry name" value="Peptidoglycan-bd_3"/>
</dbReference>
<evidence type="ECO:0000259" key="3">
    <source>
        <dbReference type="Pfam" id="PF09374"/>
    </source>
</evidence>
<proteinExistence type="predicted"/>
<dbReference type="Pfam" id="PF05838">
    <property type="entry name" value="Glyco_hydro_108"/>
    <property type="match status" value="1"/>
</dbReference>
<dbReference type="SUPFAM" id="SSF53955">
    <property type="entry name" value="Lysozyme-like"/>
    <property type="match status" value="1"/>
</dbReference>
<gene>
    <name evidence="4" type="ORF">DFP88_11111</name>
</gene>
<evidence type="ECO:0000259" key="2">
    <source>
        <dbReference type="Pfam" id="PF05838"/>
    </source>
</evidence>
<feature type="domain" description="Peptidoglycan binding" evidence="3">
    <location>
        <begin position="102"/>
        <end position="166"/>
    </location>
</feature>
<keyword evidence="1" id="KW-1133">Transmembrane helix</keyword>
<feature type="domain" description="TtsA-like Glycoside hydrolase family 108" evidence="2">
    <location>
        <begin position="15"/>
        <end position="98"/>
    </location>
</feature>
<keyword evidence="1" id="KW-0812">Transmembrane</keyword>
<dbReference type="RefSeq" id="WP_181418688.1">
    <property type="nucleotide sequence ID" value="NZ_QJTE01000011.1"/>
</dbReference>
<dbReference type="Pfam" id="PF09374">
    <property type="entry name" value="PG_binding_3"/>
    <property type="match status" value="1"/>
</dbReference>
<evidence type="ECO:0000313" key="4">
    <source>
        <dbReference type="EMBL" id="PYE80801.1"/>
    </source>
</evidence>
<name>A0A318T3D6_9RHOB</name>
<dbReference type="Proteomes" id="UP000248311">
    <property type="component" value="Unassembled WGS sequence"/>
</dbReference>
<dbReference type="InterPro" id="IPR008565">
    <property type="entry name" value="TtsA-like_GH18_dom"/>
</dbReference>
<dbReference type="InterPro" id="IPR023346">
    <property type="entry name" value="Lysozyme-like_dom_sf"/>
</dbReference>
<feature type="transmembrane region" description="Helical" evidence="1">
    <location>
        <begin position="242"/>
        <end position="260"/>
    </location>
</feature>
<keyword evidence="5" id="KW-1185">Reference proteome</keyword>
<accession>A0A318T3D6</accession>
<dbReference type="AlphaFoldDB" id="A0A318T3D6"/>
<protein>
    <submittedName>
        <fullName evidence="4">Lysozyme family protein</fullName>
    </submittedName>
</protein>
<dbReference type="EMBL" id="QJTE01000011">
    <property type="protein sequence ID" value="PYE80801.1"/>
    <property type="molecule type" value="Genomic_DNA"/>
</dbReference>
<organism evidence="4 5">
    <name type="scientific">Pseudoroseicyclus aestuarii</name>
    <dbReference type="NCBI Taxonomy" id="1795041"/>
    <lineage>
        <taxon>Bacteria</taxon>
        <taxon>Pseudomonadati</taxon>
        <taxon>Pseudomonadota</taxon>
        <taxon>Alphaproteobacteria</taxon>
        <taxon>Rhodobacterales</taxon>
        <taxon>Paracoccaceae</taxon>
        <taxon>Pseudoroseicyclus</taxon>
    </lineage>
</organism>
<keyword evidence="1" id="KW-0472">Membrane</keyword>
<evidence type="ECO:0000313" key="5">
    <source>
        <dbReference type="Proteomes" id="UP000248311"/>
    </source>
</evidence>
<dbReference type="Gene3D" id="1.20.141.10">
    <property type="entry name" value="Chitosanase, subunit A, domain 1"/>
    <property type="match status" value="1"/>
</dbReference>
<comment type="caution">
    <text evidence="4">The sequence shown here is derived from an EMBL/GenBank/DDBJ whole genome shotgun (WGS) entry which is preliminary data.</text>
</comment>